<dbReference type="Proteomes" id="UP000482155">
    <property type="component" value="Unassembled WGS sequence"/>
</dbReference>
<dbReference type="InterPro" id="IPR029058">
    <property type="entry name" value="AB_hydrolase_fold"/>
</dbReference>
<comment type="caution">
    <text evidence="2">The sequence shown here is derived from an EMBL/GenBank/DDBJ whole genome shotgun (WGS) entry which is preliminary data.</text>
</comment>
<organism evidence="2 3">
    <name type="scientific">Noviherbaspirillum galbum</name>
    <dbReference type="NCBI Taxonomy" id="2709383"/>
    <lineage>
        <taxon>Bacteria</taxon>
        <taxon>Pseudomonadati</taxon>
        <taxon>Pseudomonadota</taxon>
        <taxon>Betaproteobacteria</taxon>
        <taxon>Burkholderiales</taxon>
        <taxon>Oxalobacteraceae</taxon>
        <taxon>Noviherbaspirillum</taxon>
    </lineage>
</organism>
<dbReference type="Pfam" id="PF00561">
    <property type="entry name" value="Abhydrolase_1"/>
    <property type="match status" value="1"/>
</dbReference>
<keyword evidence="3" id="KW-1185">Reference proteome</keyword>
<dbReference type="SUPFAM" id="SSF53474">
    <property type="entry name" value="alpha/beta-Hydrolases"/>
    <property type="match status" value="1"/>
</dbReference>
<dbReference type="GO" id="GO:0016020">
    <property type="term" value="C:membrane"/>
    <property type="evidence" value="ECO:0007669"/>
    <property type="project" value="TreeGrafter"/>
</dbReference>
<protein>
    <submittedName>
        <fullName evidence="2">Alpha/beta hydrolase</fullName>
    </submittedName>
</protein>
<keyword evidence="2" id="KW-0378">Hydrolase</keyword>
<gene>
    <name evidence="2" type="ORF">G3574_02815</name>
</gene>
<evidence type="ECO:0000313" key="3">
    <source>
        <dbReference type="Proteomes" id="UP000482155"/>
    </source>
</evidence>
<dbReference type="AlphaFoldDB" id="A0A6B3SH82"/>
<name>A0A6B3SH82_9BURK</name>
<dbReference type="InterPro" id="IPR050266">
    <property type="entry name" value="AB_hydrolase_sf"/>
</dbReference>
<proteinExistence type="predicted"/>
<reference evidence="2 3" key="1">
    <citation type="submission" date="2020-02" db="EMBL/GenBank/DDBJ databases">
        <authorList>
            <person name="Kim M.K."/>
        </authorList>
    </citation>
    <scope>NUCLEOTIDE SEQUENCE [LARGE SCALE GENOMIC DNA]</scope>
    <source>
        <strain evidence="2 3">17J57-3</strain>
    </source>
</reference>
<dbReference type="GO" id="GO:0046464">
    <property type="term" value="P:acylglycerol catabolic process"/>
    <property type="evidence" value="ECO:0007669"/>
    <property type="project" value="TreeGrafter"/>
</dbReference>
<sequence length="321" mass="33763">MVVIVAVVLAALALLLLLALLTRTLASRVEEALPPAGRFVDVPGARLHVREWGLGQPVLLLHGLAGHMAHYSYGVAGKLSDQFRVIAVDRPGSGYSLRDPGTPADLRTQAKAIVSLMDALHVPSAFVVGHSLGGALALTLALHHPSRVSGLALVAPLTDLPGDVPAAFRALTIASPWVRKLVAWTLAAPLTILRGKPVLEQVFGPEAVPADFATRGGGLMSLRPSQFLAAAADLQALPDAMPAIVARYGELRLPVSILYARGDRILDHKANGHGFVEKVPHARLRIVDGGHMLPVTQAEVTAEFIREAASALTPGADVRTA</sequence>
<evidence type="ECO:0000313" key="2">
    <source>
        <dbReference type="EMBL" id="NEX60000.1"/>
    </source>
</evidence>
<dbReference type="PANTHER" id="PTHR43798">
    <property type="entry name" value="MONOACYLGLYCEROL LIPASE"/>
    <property type="match status" value="1"/>
</dbReference>
<dbReference type="EMBL" id="JAAIVB010000010">
    <property type="protein sequence ID" value="NEX60000.1"/>
    <property type="molecule type" value="Genomic_DNA"/>
</dbReference>
<dbReference type="PRINTS" id="PR00111">
    <property type="entry name" value="ABHYDROLASE"/>
</dbReference>
<evidence type="ECO:0000259" key="1">
    <source>
        <dbReference type="Pfam" id="PF00561"/>
    </source>
</evidence>
<accession>A0A6B3SH82</accession>
<dbReference type="Gene3D" id="3.40.50.1820">
    <property type="entry name" value="alpha/beta hydrolase"/>
    <property type="match status" value="1"/>
</dbReference>
<feature type="domain" description="AB hydrolase-1" evidence="1">
    <location>
        <begin position="57"/>
        <end position="293"/>
    </location>
</feature>
<dbReference type="GO" id="GO:0047372">
    <property type="term" value="F:monoacylglycerol lipase activity"/>
    <property type="evidence" value="ECO:0007669"/>
    <property type="project" value="TreeGrafter"/>
</dbReference>
<dbReference type="InterPro" id="IPR000073">
    <property type="entry name" value="AB_hydrolase_1"/>
</dbReference>
<dbReference type="PANTHER" id="PTHR43798:SF5">
    <property type="entry name" value="MONOACYLGLYCEROL LIPASE ABHD6"/>
    <property type="match status" value="1"/>
</dbReference>